<protein>
    <submittedName>
        <fullName evidence="1">Uncharacterized protein</fullName>
    </submittedName>
</protein>
<evidence type="ECO:0000313" key="2">
    <source>
        <dbReference type="Proteomes" id="UP000005408"/>
    </source>
</evidence>
<dbReference type="Proteomes" id="UP000005408">
    <property type="component" value="Unassembled WGS sequence"/>
</dbReference>
<proteinExistence type="predicted"/>
<accession>A0A8W8MR57</accession>
<dbReference type="EnsemblMetazoa" id="G33953.1">
    <property type="protein sequence ID" value="G33953.1:cds"/>
    <property type="gene ID" value="G33953"/>
</dbReference>
<keyword evidence="2" id="KW-1185">Reference proteome</keyword>
<organism evidence="1 2">
    <name type="scientific">Magallana gigas</name>
    <name type="common">Pacific oyster</name>
    <name type="synonym">Crassostrea gigas</name>
    <dbReference type="NCBI Taxonomy" id="29159"/>
    <lineage>
        <taxon>Eukaryota</taxon>
        <taxon>Metazoa</taxon>
        <taxon>Spiralia</taxon>
        <taxon>Lophotrochozoa</taxon>
        <taxon>Mollusca</taxon>
        <taxon>Bivalvia</taxon>
        <taxon>Autobranchia</taxon>
        <taxon>Pteriomorphia</taxon>
        <taxon>Ostreida</taxon>
        <taxon>Ostreoidea</taxon>
        <taxon>Ostreidae</taxon>
        <taxon>Magallana</taxon>
    </lineage>
</organism>
<reference evidence="1" key="1">
    <citation type="submission" date="2022-08" db="UniProtKB">
        <authorList>
            <consortium name="EnsemblMetazoa"/>
        </authorList>
    </citation>
    <scope>IDENTIFICATION</scope>
    <source>
        <strain evidence="1">05x7-T-G4-1.051#20</strain>
    </source>
</reference>
<dbReference type="AlphaFoldDB" id="A0A8W8MR57"/>
<evidence type="ECO:0000313" key="1">
    <source>
        <dbReference type="EnsemblMetazoa" id="G33953.1:cds"/>
    </source>
</evidence>
<sequence length="219" mass="25134">MVDAAMQQIRTNESTTLNKTFILSLIKDLREKAFQQSRLDFDDESCMNDDEYRVLTGFSRQEFHDIVLSVTSINSTRNRSKRTCIAILLMKLRSALSNKLLAVLFHRTKFQYRPPISRSSEEDEQAAAKMLHLSQRANTLQERVEGEGLDRRGMRWSKVDVENVAPDFPCYDESELRQLTLGNSLKGVRNWTASLEDASNIPAIIHESDSDEDENCVEE</sequence>
<name>A0A8W8MR57_MAGGI</name>